<dbReference type="CDD" id="cd05233">
    <property type="entry name" value="SDR_c"/>
    <property type="match status" value="1"/>
</dbReference>
<dbReference type="PANTHER" id="PTHR43477:SF1">
    <property type="entry name" value="DIHYDROANTICAPSIN 7-DEHYDROGENASE"/>
    <property type="match status" value="1"/>
</dbReference>
<evidence type="ECO:0000256" key="1">
    <source>
        <dbReference type="ARBA" id="ARBA00006484"/>
    </source>
</evidence>
<evidence type="ECO:0000256" key="4">
    <source>
        <dbReference type="SAM" id="MobiDB-lite"/>
    </source>
</evidence>
<dbReference type="PRINTS" id="PR00081">
    <property type="entry name" value="GDHRDH"/>
</dbReference>
<evidence type="ECO:0000313" key="6">
    <source>
        <dbReference type="EMBL" id="PPJ50278.1"/>
    </source>
</evidence>
<name>A0A2S6BS08_9PEZI</name>
<dbReference type="Pfam" id="PF23441">
    <property type="entry name" value="SDR"/>
    <property type="match status" value="1"/>
</dbReference>
<dbReference type="InterPro" id="IPR036291">
    <property type="entry name" value="NAD(P)-bd_dom_sf"/>
</dbReference>
<feature type="domain" description="F-box" evidence="5">
    <location>
        <begin position="314"/>
        <end position="366"/>
    </location>
</feature>
<dbReference type="InterPro" id="IPR001810">
    <property type="entry name" value="F-box_dom"/>
</dbReference>
<keyword evidence="2" id="KW-0521">NADP</keyword>
<evidence type="ECO:0000313" key="7">
    <source>
        <dbReference type="Proteomes" id="UP000237631"/>
    </source>
</evidence>
<gene>
    <name evidence="6" type="ORF">CBER1_04884</name>
</gene>
<comment type="caution">
    <text evidence="6">The sequence shown here is derived from an EMBL/GenBank/DDBJ whole genome shotgun (WGS) entry which is preliminary data.</text>
</comment>
<comment type="similarity">
    <text evidence="1">Belongs to the short-chain dehydrogenases/reductases (SDR) family.</text>
</comment>
<keyword evidence="7" id="KW-1185">Reference proteome</keyword>
<keyword evidence="3" id="KW-0560">Oxidoreductase</keyword>
<dbReference type="STRING" id="357750.A0A2S6BS08"/>
<dbReference type="EMBL" id="PNEN01001789">
    <property type="protein sequence ID" value="PPJ50278.1"/>
    <property type="molecule type" value="Genomic_DNA"/>
</dbReference>
<evidence type="ECO:0000259" key="5">
    <source>
        <dbReference type="PROSITE" id="PS50181"/>
    </source>
</evidence>
<organism evidence="6 7">
    <name type="scientific">Cercospora berteroae</name>
    <dbReference type="NCBI Taxonomy" id="357750"/>
    <lineage>
        <taxon>Eukaryota</taxon>
        <taxon>Fungi</taxon>
        <taxon>Dikarya</taxon>
        <taxon>Ascomycota</taxon>
        <taxon>Pezizomycotina</taxon>
        <taxon>Dothideomycetes</taxon>
        <taxon>Dothideomycetidae</taxon>
        <taxon>Mycosphaerellales</taxon>
        <taxon>Mycosphaerellaceae</taxon>
        <taxon>Cercospora</taxon>
    </lineage>
</organism>
<protein>
    <recommendedName>
        <fullName evidence="5">F-box domain-containing protein</fullName>
    </recommendedName>
</protein>
<dbReference type="PROSITE" id="PS50181">
    <property type="entry name" value="FBOX"/>
    <property type="match status" value="1"/>
</dbReference>
<dbReference type="InterPro" id="IPR002347">
    <property type="entry name" value="SDR_fam"/>
</dbReference>
<dbReference type="Proteomes" id="UP000237631">
    <property type="component" value="Unassembled WGS sequence"/>
</dbReference>
<dbReference type="OrthoDB" id="294295at2759"/>
<dbReference type="SUPFAM" id="SSF51735">
    <property type="entry name" value="NAD(P)-binding Rossmann-fold domains"/>
    <property type="match status" value="1"/>
</dbReference>
<dbReference type="PANTHER" id="PTHR43477">
    <property type="entry name" value="DIHYDROANTICAPSIN 7-DEHYDROGENASE"/>
    <property type="match status" value="1"/>
</dbReference>
<sequence length="824" mass="92279">MTDQTKYTAKLKAAKVLVIGGSSGIGYAVAEASIENGCTVIISSSNPDRVQKAVQKIQAAYPSAKDRISGHACNLGDEATLESNIKQLFEKTGKGIDHVVSTAGDSLAMIKLEDLDIEKIKKAGLVRFFAPLFIGKIAPAYMNAGPSSSIILTTGAVSERPIPNWALVNSYATGLQGMTRGMALDLAPLRVNVVSPGPVDTELWAGLGEEQKEKIFAETVKKLPTGKVGRVEDVAESFVYLMRDWNVTGAMVTLIKALIKEIRVLQAENARLSDTRDVASHGGQAASEDSFEGQSAREQTVEERAALNHAAEATAHILRLPSEILDSIFFRLSENKSFISACRLVCHLFKDLSSPYLITSVTFSRRIKVARKLAEVLKHDYFRKHVTELVWDASRWDERYVLNFDAYYESGLASGRSFHDAEADAQRREWRSFWNIQPYIAGVGPTSFEEVSPNDDDHYNAAVQNSHHLGQYQYTRSWLTQQAMEKWTMQSSVALQCVDRLPKLRSIIYTDYRCLAEPDDTDYNTFCQRTMGNAAPPRHLGEVEYDDGLLITAFKIGHNPFVYPLSTSKHEPLPQCDNAQVILHRHLDWIDDEGIIPAFKSLRELRLPQRFVNSLTGRSEGVEHTILNSKVPKLLAACTQTLVRLTYAAEDIVTWENVDGRPSRWNSALGGENALESILCPLAFEKLAYLDLRGWEIDLRFCTFLERHKNTLKQVRLVGNLVRDVHFGAEFLLANWAGSNLALEGVAIDNFPIYLVQEAKEDGSYPEDPGPPPHYTRSQKELTEQLWLSGRRNCLENIVVEIKPYQTSDEKRKLTWRNAEIWAD</sequence>
<evidence type="ECO:0000256" key="3">
    <source>
        <dbReference type="ARBA" id="ARBA00023002"/>
    </source>
</evidence>
<dbReference type="AlphaFoldDB" id="A0A2S6BS08"/>
<reference evidence="7" key="1">
    <citation type="journal article" date="2017" name="bioRxiv">
        <title>Conservation of a gene cluster reveals novel cercosporin biosynthetic mechanisms and extends production to the genus Colletotrichum.</title>
        <authorList>
            <person name="de Jonge R."/>
            <person name="Ebert M.K."/>
            <person name="Huitt-Roehl C.R."/>
            <person name="Pal P."/>
            <person name="Suttle J.C."/>
            <person name="Spanner R.E."/>
            <person name="Neubauer J.D."/>
            <person name="Jurick W.M.II."/>
            <person name="Stott K.A."/>
            <person name="Secor G.A."/>
            <person name="Thomma B.P.H.J."/>
            <person name="Van de Peer Y."/>
            <person name="Townsend C.A."/>
            <person name="Bolton M.D."/>
        </authorList>
    </citation>
    <scope>NUCLEOTIDE SEQUENCE [LARGE SCALE GENOMIC DNA]</scope>
    <source>
        <strain evidence="7">CBS538.71</strain>
    </source>
</reference>
<dbReference type="InterPro" id="IPR051122">
    <property type="entry name" value="SDR_DHRS6-like"/>
</dbReference>
<accession>A0A2S6BS08</accession>
<proteinExistence type="inferred from homology"/>
<dbReference type="InterPro" id="IPR057571">
    <property type="entry name" value="SDR_PhqE-like"/>
</dbReference>
<evidence type="ECO:0000256" key="2">
    <source>
        <dbReference type="ARBA" id="ARBA00022857"/>
    </source>
</evidence>
<dbReference type="GO" id="GO:0016491">
    <property type="term" value="F:oxidoreductase activity"/>
    <property type="evidence" value="ECO:0007669"/>
    <property type="project" value="UniProtKB-KW"/>
</dbReference>
<dbReference type="Gene3D" id="3.40.50.720">
    <property type="entry name" value="NAD(P)-binding Rossmann-like Domain"/>
    <property type="match status" value="1"/>
</dbReference>
<feature type="region of interest" description="Disordered" evidence="4">
    <location>
        <begin position="275"/>
        <end position="295"/>
    </location>
</feature>